<dbReference type="Proteomes" id="UP001181693">
    <property type="component" value="Unassembled WGS sequence"/>
</dbReference>
<evidence type="ECO:0000256" key="2">
    <source>
        <dbReference type="ARBA" id="ARBA00022481"/>
    </source>
</evidence>
<feature type="compositionally biased region" description="Basic and acidic residues" evidence="5">
    <location>
        <begin position="139"/>
        <end position="153"/>
    </location>
</feature>
<comment type="subcellular location">
    <subcellularLocation>
        <location evidence="1">Nucleus</location>
    </subcellularLocation>
</comment>
<keyword evidence="3" id="KW-0597">Phosphoprotein</keyword>
<evidence type="ECO:0000256" key="3">
    <source>
        <dbReference type="ARBA" id="ARBA00022553"/>
    </source>
</evidence>
<dbReference type="SMART" id="SM00513">
    <property type="entry name" value="SAP"/>
    <property type="match status" value="1"/>
</dbReference>
<dbReference type="PANTHER" id="PTHR12381">
    <property type="entry name" value="HETEROGENEOUS NUCLEAR RIBONUCLEOPROTEIN U FAMILY MEMBER"/>
    <property type="match status" value="1"/>
</dbReference>
<feature type="compositionally biased region" description="Acidic residues" evidence="5">
    <location>
        <begin position="154"/>
        <end position="163"/>
    </location>
</feature>
<feature type="compositionally biased region" description="Acidic residues" evidence="5">
    <location>
        <begin position="110"/>
        <end position="124"/>
    </location>
</feature>
<dbReference type="SUPFAM" id="SSF49899">
    <property type="entry name" value="Concanavalin A-like lectins/glucanases"/>
    <property type="match status" value="1"/>
</dbReference>
<feature type="domain" description="SAP" evidence="7">
    <location>
        <begin position="6"/>
        <end position="40"/>
    </location>
</feature>
<accession>A0AAV2ZSY8</accession>
<dbReference type="InterPro" id="IPR027417">
    <property type="entry name" value="P-loop_NTPase"/>
</dbReference>
<evidence type="ECO:0000256" key="1">
    <source>
        <dbReference type="ARBA" id="ARBA00004123"/>
    </source>
</evidence>
<dbReference type="CDD" id="cd12884">
    <property type="entry name" value="SPRY_hnRNP"/>
    <property type="match status" value="1"/>
</dbReference>
<dbReference type="PROSITE" id="PS50188">
    <property type="entry name" value="B302_SPRY"/>
    <property type="match status" value="1"/>
</dbReference>
<feature type="region of interest" description="Disordered" evidence="5">
    <location>
        <begin position="58"/>
        <end position="193"/>
    </location>
</feature>
<dbReference type="Pfam" id="PF02037">
    <property type="entry name" value="SAP"/>
    <property type="match status" value="1"/>
</dbReference>
<evidence type="ECO:0000256" key="4">
    <source>
        <dbReference type="ARBA" id="ARBA00023242"/>
    </source>
</evidence>
<dbReference type="Gene3D" id="3.40.50.300">
    <property type="entry name" value="P-loop containing nucleotide triphosphate hydrolases"/>
    <property type="match status" value="1"/>
</dbReference>
<gene>
    <name evidence="8" type="ORF">GDO54_002724</name>
</gene>
<name>A0AAV2ZSY8_PYXAD</name>
<feature type="domain" description="B30.2/SPRY" evidence="6">
    <location>
        <begin position="195"/>
        <end position="397"/>
    </location>
</feature>
<keyword evidence="9" id="KW-1185">Reference proteome</keyword>
<dbReference type="SUPFAM" id="SSF68906">
    <property type="entry name" value="SAP domain"/>
    <property type="match status" value="1"/>
</dbReference>
<dbReference type="SUPFAM" id="SSF52540">
    <property type="entry name" value="P-loop containing nucleoside triphosphate hydrolases"/>
    <property type="match status" value="1"/>
</dbReference>
<sequence length="717" mass="81331">MSGLDPRKMKVTELRAELQRRGLDCRGLKAELSDRLQEALDSELLGGGDEEKVVMANPGLAEQEEEDRALELGEGEDEDDQAPEPVEEEEDEELAHNEQEPPGEPACAPAEEEEEEEEEEEMMEAAEAGDTGGSVNGAAHKESAEAEQAKDGDEAAAADAEDDNKDKKPDSKNAGAGRKGVKRVREEEQRGRTYHEYKEEGYYSRSKSPAPTVEACDEVEDSVLCLDISSCDLQFKMDKDHFGGRPLFSEKFPSLWSGSRATHGVSKGKVYYEVKVTENLPVKEGCAEVPLLRVGWSVYQSAPQLGEDDLSFAYDSRGLKVTSAHFDPYGESFGENDVVGCLANLDGDSVEISFSKNGTELGQAFVIDKSTLGEQALLPHILCKGCAFQVNFGQREEQWHSPPDDFTFLKGFSDEDLTRAPLAPKTTEECEVLLMVGLPGAGKSTWANKHIEENPEKHFQHLCTDALLPQLKTAGPDAPEEDEKAKDHLVQVATQCLIRLVPLAARRKRNYIIDQCTVYSSAQRRKMHCFKGFQRKAVVLVLSDEEWKKRLETRKETEGEIVPEYVLLEMRANFVLPAKGDFLEDVLYAELNQEEADTLVQKEKKEARKQLPSNDKRKNRMQKRTRSDRGRGGNRNYQQQRSFNSRMYMQHSRPQPYHQQPRQYWGGTHRGGYQDFYDRYSDSQRYYGQPNFRQQNRGWQNYDRAPYWDYYGYRGYR</sequence>
<comment type="caution">
    <text evidence="8">The sequence shown here is derived from an EMBL/GenBank/DDBJ whole genome shotgun (WGS) entry which is preliminary data.</text>
</comment>
<organism evidence="8 9">
    <name type="scientific">Pyxicephalus adspersus</name>
    <name type="common">African bullfrog</name>
    <dbReference type="NCBI Taxonomy" id="30357"/>
    <lineage>
        <taxon>Eukaryota</taxon>
        <taxon>Metazoa</taxon>
        <taxon>Chordata</taxon>
        <taxon>Craniata</taxon>
        <taxon>Vertebrata</taxon>
        <taxon>Euteleostomi</taxon>
        <taxon>Amphibia</taxon>
        <taxon>Batrachia</taxon>
        <taxon>Anura</taxon>
        <taxon>Neobatrachia</taxon>
        <taxon>Ranoidea</taxon>
        <taxon>Pyxicephalidae</taxon>
        <taxon>Pyxicephalinae</taxon>
        <taxon>Pyxicephalus</taxon>
    </lineage>
</organism>
<dbReference type="PANTHER" id="PTHR12381:SF66">
    <property type="entry name" value="HETEROGENEOUS NUCLEAR RIBONUCLEOPROTEIN U-LIKE PROTEIN 2"/>
    <property type="match status" value="1"/>
</dbReference>
<feature type="region of interest" description="Disordered" evidence="5">
    <location>
        <begin position="605"/>
        <end position="641"/>
    </location>
</feature>
<dbReference type="InterPro" id="IPR043136">
    <property type="entry name" value="B30.2/SPRY_sf"/>
</dbReference>
<dbReference type="InterPro" id="IPR003877">
    <property type="entry name" value="SPRY_dom"/>
</dbReference>
<dbReference type="InterPro" id="IPR035778">
    <property type="entry name" value="SPRY_hnRNP_U"/>
</dbReference>
<dbReference type="EMBL" id="DYDO01000010">
    <property type="protein sequence ID" value="DBA17248.1"/>
    <property type="molecule type" value="Genomic_DNA"/>
</dbReference>
<dbReference type="SMART" id="SM00449">
    <property type="entry name" value="SPRY"/>
    <property type="match status" value="1"/>
</dbReference>
<keyword evidence="2" id="KW-0488">Methylation</keyword>
<dbReference type="Pfam" id="PF00622">
    <property type="entry name" value="SPRY"/>
    <property type="match status" value="1"/>
</dbReference>
<dbReference type="InterPro" id="IPR013320">
    <property type="entry name" value="ConA-like_dom_sf"/>
</dbReference>
<dbReference type="GO" id="GO:0000380">
    <property type="term" value="P:alternative mRNA splicing, via spliceosome"/>
    <property type="evidence" value="ECO:0007669"/>
    <property type="project" value="TreeGrafter"/>
</dbReference>
<dbReference type="Gene3D" id="1.10.720.30">
    <property type="entry name" value="SAP domain"/>
    <property type="match status" value="1"/>
</dbReference>
<dbReference type="GO" id="GO:0003723">
    <property type="term" value="F:RNA binding"/>
    <property type="evidence" value="ECO:0007669"/>
    <property type="project" value="TreeGrafter"/>
</dbReference>
<evidence type="ECO:0000259" key="7">
    <source>
        <dbReference type="PROSITE" id="PS50800"/>
    </source>
</evidence>
<evidence type="ECO:0000259" key="6">
    <source>
        <dbReference type="PROSITE" id="PS50188"/>
    </source>
</evidence>
<protein>
    <submittedName>
        <fullName evidence="8">Uncharacterized protein</fullName>
    </submittedName>
</protein>
<feature type="compositionally biased region" description="Basic and acidic residues" evidence="5">
    <location>
        <begin position="183"/>
        <end position="193"/>
    </location>
</feature>
<dbReference type="PROSITE" id="PS50800">
    <property type="entry name" value="SAP"/>
    <property type="match status" value="1"/>
</dbReference>
<dbReference type="FunFam" id="3.40.50.300:FF:000355">
    <property type="entry name" value="Heterogeneous nuclear ribonucleoprotein U-like 1, isoform CRA_a"/>
    <property type="match status" value="1"/>
</dbReference>
<dbReference type="InterPro" id="IPR003034">
    <property type="entry name" value="SAP_dom"/>
</dbReference>
<evidence type="ECO:0000313" key="9">
    <source>
        <dbReference type="Proteomes" id="UP001181693"/>
    </source>
</evidence>
<evidence type="ECO:0000313" key="8">
    <source>
        <dbReference type="EMBL" id="DBA17248.1"/>
    </source>
</evidence>
<dbReference type="InterPro" id="IPR036361">
    <property type="entry name" value="SAP_dom_sf"/>
</dbReference>
<dbReference type="Pfam" id="PF13671">
    <property type="entry name" value="AAA_33"/>
    <property type="match status" value="1"/>
</dbReference>
<dbReference type="InterPro" id="IPR001870">
    <property type="entry name" value="B30.2/SPRY"/>
</dbReference>
<feature type="compositionally biased region" description="Acidic residues" evidence="5">
    <location>
        <begin position="62"/>
        <end position="93"/>
    </location>
</feature>
<evidence type="ECO:0000256" key="5">
    <source>
        <dbReference type="SAM" id="MobiDB-lite"/>
    </source>
</evidence>
<keyword evidence="4" id="KW-0539">Nucleus</keyword>
<proteinExistence type="predicted"/>
<reference evidence="8" key="1">
    <citation type="thesis" date="2020" institute="ProQuest LLC" country="789 East Eisenhower Parkway, Ann Arbor, MI, USA">
        <title>Comparative Genomics and Chromosome Evolution.</title>
        <authorList>
            <person name="Mudd A.B."/>
        </authorList>
    </citation>
    <scope>NUCLEOTIDE SEQUENCE</scope>
    <source>
        <strain evidence="8">1538</strain>
        <tissue evidence="8">Blood</tissue>
    </source>
</reference>
<dbReference type="GO" id="GO:0005634">
    <property type="term" value="C:nucleus"/>
    <property type="evidence" value="ECO:0007669"/>
    <property type="project" value="UniProtKB-SubCell"/>
</dbReference>
<dbReference type="Gene3D" id="2.60.120.920">
    <property type="match status" value="1"/>
</dbReference>
<dbReference type="AlphaFoldDB" id="A0AAV2ZSY8"/>